<protein>
    <recommendedName>
        <fullName evidence="4">Response regulatory domain-containing protein</fullName>
    </recommendedName>
</protein>
<evidence type="ECO:0000313" key="5">
    <source>
        <dbReference type="EMBL" id="PUA81450.1"/>
    </source>
</evidence>
<reference evidence="5 6" key="1">
    <citation type="submission" date="2018-03" db="EMBL/GenBank/DDBJ databases">
        <authorList>
            <person name="Keele B.F."/>
        </authorList>
    </citation>
    <scope>NUCLEOTIDE SEQUENCE [LARGE SCALE GENOMIC DNA]</scope>
    <source>
        <strain evidence="5 6">IB-3</strain>
    </source>
</reference>
<accession>A0A2R7YYJ4</accession>
<comment type="caution">
    <text evidence="5">The sequence shown here is derived from an EMBL/GenBank/DDBJ whole genome shotgun (WGS) entry which is preliminary data.</text>
</comment>
<organism evidence="5 6">
    <name type="scientific">Nocardioides currus</name>
    <dbReference type="NCBI Taxonomy" id="2133958"/>
    <lineage>
        <taxon>Bacteria</taxon>
        <taxon>Bacillati</taxon>
        <taxon>Actinomycetota</taxon>
        <taxon>Actinomycetes</taxon>
        <taxon>Propionibacteriales</taxon>
        <taxon>Nocardioidaceae</taxon>
        <taxon>Nocardioides</taxon>
    </lineage>
</organism>
<sequence>MDDDETQLRFLVVDDTEDIRELMARMVVRQGHLADLAADGVEAVAALQQQAYDVILLDLTMPVMGGEDVVRWLNEHPEHGVGLRVVVITAWAGERRAVLHELGVTRVLQKPLRAQQLRELIAESEPGTRS</sequence>
<dbReference type="PROSITE" id="PS50110">
    <property type="entry name" value="RESPONSE_REGULATORY"/>
    <property type="match status" value="1"/>
</dbReference>
<dbReference type="PANTHER" id="PTHR45339:SF1">
    <property type="entry name" value="HYBRID SIGNAL TRANSDUCTION HISTIDINE KINASE J"/>
    <property type="match status" value="1"/>
</dbReference>
<name>A0A2R7YYJ4_9ACTN</name>
<dbReference type="SMART" id="SM00448">
    <property type="entry name" value="REC"/>
    <property type="match status" value="1"/>
</dbReference>
<proteinExistence type="predicted"/>
<evidence type="ECO:0000256" key="3">
    <source>
        <dbReference type="PROSITE-ProRule" id="PRU00169"/>
    </source>
</evidence>
<evidence type="ECO:0000256" key="2">
    <source>
        <dbReference type="ARBA" id="ARBA00023012"/>
    </source>
</evidence>
<keyword evidence="1 3" id="KW-0597">Phosphoprotein</keyword>
<keyword evidence="2" id="KW-0902">Two-component regulatory system</keyword>
<dbReference type="Proteomes" id="UP000244867">
    <property type="component" value="Unassembled WGS sequence"/>
</dbReference>
<dbReference type="AlphaFoldDB" id="A0A2R7YYJ4"/>
<dbReference type="OrthoDB" id="3784905at2"/>
<dbReference type="CDD" id="cd17546">
    <property type="entry name" value="REC_hyHK_CKI1_RcsC-like"/>
    <property type="match status" value="1"/>
</dbReference>
<dbReference type="Gene3D" id="3.40.50.2300">
    <property type="match status" value="1"/>
</dbReference>
<dbReference type="SUPFAM" id="SSF52172">
    <property type="entry name" value="CheY-like"/>
    <property type="match status" value="1"/>
</dbReference>
<dbReference type="InterPro" id="IPR001789">
    <property type="entry name" value="Sig_transdc_resp-reg_receiver"/>
</dbReference>
<dbReference type="GO" id="GO:0000160">
    <property type="term" value="P:phosphorelay signal transduction system"/>
    <property type="evidence" value="ECO:0007669"/>
    <property type="project" value="UniProtKB-KW"/>
</dbReference>
<feature type="domain" description="Response regulatory" evidence="4">
    <location>
        <begin position="9"/>
        <end position="125"/>
    </location>
</feature>
<dbReference type="InterPro" id="IPR011006">
    <property type="entry name" value="CheY-like_superfamily"/>
</dbReference>
<evidence type="ECO:0000313" key="6">
    <source>
        <dbReference type="Proteomes" id="UP000244867"/>
    </source>
</evidence>
<keyword evidence="6" id="KW-1185">Reference proteome</keyword>
<evidence type="ECO:0000256" key="1">
    <source>
        <dbReference type="ARBA" id="ARBA00022553"/>
    </source>
</evidence>
<dbReference type="Pfam" id="PF00072">
    <property type="entry name" value="Response_reg"/>
    <property type="match status" value="1"/>
</dbReference>
<evidence type="ECO:0000259" key="4">
    <source>
        <dbReference type="PROSITE" id="PS50110"/>
    </source>
</evidence>
<gene>
    <name evidence="5" type="ORF">C7S10_05010</name>
</gene>
<dbReference type="PANTHER" id="PTHR45339">
    <property type="entry name" value="HYBRID SIGNAL TRANSDUCTION HISTIDINE KINASE J"/>
    <property type="match status" value="1"/>
</dbReference>
<dbReference type="RefSeq" id="WP_108343345.1">
    <property type="nucleotide sequence ID" value="NZ_PYXZ01000002.1"/>
</dbReference>
<feature type="modified residue" description="4-aspartylphosphate" evidence="3">
    <location>
        <position position="58"/>
    </location>
</feature>
<dbReference type="EMBL" id="PYXZ01000002">
    <property type="protein sequence ID" value="PUA81450.1"/>
    <property type="molecule type" value="Genomic_DNA"/>
</dbReference>